<protein>
    <submittedName>
        <fullName evidence="2">Uncharacterized protein</fullName>
    </submittedName>
</protein>
<keyword evidence="1" id="KW-1133">Transmembrane helix</keyword>
<proteinExistence type="predicted"/>
<reference evidence="2 3" key="1">
    <citation type="submission" date="2011-10" db="EMBL/GenBank/DDBJ databases">
        <title>Genome Sequence of Commensalibacter intestini A911, isolated from Drosophila gut.</title>
        <authorList>
            <person name="Lee W.-J."/>
            <person name="Kim E.-K."/>
        </authorList>
    </citation>
    <scope>NUCLEOTIDE SEQUENCE [LARGE SCALE GENOMIC DNA]</scope>
    <source>
        <strain evidence="2 3">A911</strain>
    </source>
</reference>
<accession>G6F151</accession>
<evidence type="ECO:0000256" key="1">
    <source>
        <dbReference type="SAM" id="Phobius"/>
    </source>
</evidence>
<organism evidence="2 3">
    <name type="scientific">Commensalibacter intestini A911</name>
    <dbReference type="NCBI Taxonomy" id="1088868"/>
    <lineage>
        <taxon>Bacteria</taxon>
        <taxon>Pseudomonadati</taxon>
        <taxon>Pseudomonadota</taxon>
        <taxon>Alphaproteobacteria</taxon>
        <taxon>Acetobacterales</taxon>
        <taxon>Acetobacteraceae</taxon>
    </lineage>
</organism>
<dbReference type="Proteomes" id="UP000005939">
    <property type="component" value="Unassembled WGS sequence"/>
</dbReference>
<dbReference type="AlphaFoldDB" id="G6F151"/>
<comment type="caution">
    <text evidence="2">The sequence shown here is derived from an EMBL/GenBank/DDBJ whole genome shotgun (WGS) entry which is preliminary data.</text>
</comment>
<keyword evidence="1" id="KW-0472">Membrane</keyword>
<sequence length="46" mass="5230">MQKIIYGGAIILLFVIVTVGMWFFPVGRDLNADKEYFHQAMPPSSK</sequence>
<evidence type="ECO:0000313" key="2">
    <source>
        <dbReference type="EMBL" id="EHD13845.1"/>
    </source>
</evidence>
<gene>
    <name evidence="2" type="ORF">CIN_12040</name>
</gene>
<evidence type="ECO:0000313" key="3">
    <source>
        <dbReference type="Proteomes" id="UP000005939"/>
    </source>
</evidence>
<name>G6F151_9PROT</name>
<keyword evidence="1" id="KW-0812">Transmembrane</keyword>
<feature type="transmembrane region" description="Helical" evidence="1">
    <location>
        <begin position="6"/>
        <end position="24"/>
    </location>
</feature>
<dbReference type="EMBL" id="AGFR01000007">
    <property type="protein sequence ID" value="EHD13845.1"/>
    <property type="molecule type" value="Genomic_DNA"/>
</dbReference>
<dbReference type="STRING" id="1088868.CIN_12040"/>
<dbReference type="RefSeq" id="WP_008854194.1">
    <property type="nucleotide sequence ID" value="NZ_AGFR01000007.1"/>
</dbReference>